<reference evidence="2" key="1">
    <citation type="submission" date="2022-07" db="EMBL/GenBank/DDBJ databases">
        <authorList>
            <person name="Trinca V."/>
            <person name="Uliana J.V.C."/>
            <person name="Torres T.T."/>
            <person name="Ward R.J."/>
            <person name="Monesi N."/>
        </authorList>
    </citation>
    <scope>NUCLEOTIDE SEQUENCE</scope>
    <source>
        <strain evidence="2">HSMRA1968</strain>
        <tissue evidence="2">Whole embryos</tissue>
    </source>
</reference>
<dbReference type="InterPro" id="IPR036071">
    <property type="entry name" value="AMMECR1_dom_sf"/>
</dbReference>
<evidence type="ECO:0000259" key="1">
    <source>
        <dbReference type="PROSITE" id="PS51112"/>
    </source>
</evidence>
<dbReference type="NCBIfam" id="TIGR00296">
    <property type="entry name" value="TIGR00296 family protein"/>
    <property type="match status" value="1"/>
</dbReference>
<dbReference type="FunFam" id="3.30.700.20:FF:000001">
    <property type="entry name" value="AMME syndrome candidate gene 1"/>
    <property type="match status" value="1"/>
</dbReference>
<protein>
    <recommendedName>
        <fullName evidence="1">AMMECR1 domain-containing protein</fullName>
    </recommendedName>
</protein>
<accession>A0A9Q0MS87</accession>
<dbReference type="SUPFAM" id="SSF143447">
    <property type="entry name" value="AMMECR1-like"/>
    <property type="match status" value="1"/>
</dbReference>
<keyword evidence="3" id="KW-1185">Reference proteome</keyword>
<feature type="domain" description="AMMECR1" evidence="1">
    <location>
        <begin position="31"/>
        <end position="225"/>
    </location>
</feature>
<dbReference type="InterPro" id="IPR023473">
    <property type="entry name" value="AMMECR1"/>
</dbReference>
<dbReference type="Pfam" id="PF01871">
    <property type="entry name" value="AMMECR1"/>
    <property type="match status" value="1"/>
</dbReference>
<dbReference type="Proteomes" id="UP001151699">
    <property type="component" value="Chromosome X"/>
</dbReference>
<evidence type="ECO:0000313" key="3">
    <source>
        <dbReference type="Proteomes" id="UP001151699"/>
    </source>
</evidence>
<gene>
    <name evidence="2" type="ORF">Bhyg_09813</name>
</gene>
<dbReference type="InterPro" id="IPR027485">
    <property type="entry name" value="AMMECR1_N"/>
</dbReference>
<comment type="caution">
    <text evidence="2">The sequence shown here is derived from an EMBL/GenBank/DDBJ whole genome shotgun (WGS) entry which is preliminary data.</text>
</comment>
<dbReference type="PANTHER" id="PTHR13016">
    <property type="entry name" value="AMMECR1 HOMOLOG"/>
    <property type="match status" value="1"/>
</dbReference>
<dbReference type="EMBL" id="WJQU01000003">
    <property type="protein sequence ID" value="KAJ6637087.1"/>
    <property type="molecule type" value="Genomic_DNA"/>
</dbReference>
<dbReference type="InterPro" id="IPR002733">
    <property type="entry name" value="AMMECR1_domain"/>
</dbReference>
<sequence length="244" mass="27696">MNNRNHYKQSTTNGYSATNGHSSSNGFCNGSEAVDMVAVPEMCFYCFHVLDAELNNLDVPNEPNFTNDAYPLFVTWKIGQSKKLRGCIGTFSALNLHSGLKEYAITSAFNDSRFSPITRDELPRLSVTVSILMGFEAARDYLDWTLGVHGIRIEFLNDGGSVRTATFLPNIASEQGWNQIQTIDALLQKGGYKSQITQDTRQSIKLTRYRSQIIEMSYTEYRDRFKSLPSNHSQHKYRGRAQHW</sequence>
<organism evidence="2 3">
    <name type="scientific">Pseudolycoriella hygida</name>
    <dbReference type="NCBI Taxonomy" id="35572"/>
    <lineage>
        <taxon>Eukaryota</taxon>
        <taxon>Metazoa</taxon>
        <taxon>Ecdysozoa</taxon>
        <taxon>Arthropoda</taxon>
        <taxon>Hexapoda</taxon>
        <taxon>Insecta</taxon>
        <taxon>Pterygota</taxon>
        <taxon>Neoptera</taxon>
        <taxon>Endopterygota</taxon>
        <taxon>Diptera</taxon>
        <taxon>Nematocera</taxon>
        <taxon>Sciaroidea</taxon>
        <taxon>Sciaridae</taxon>
        <taxon>Pseudolycoriella</taxon>
    </lineage>
</organism>
<dbReference type="Gene3D" id="3.30.700.20">
    <property type="entry name" value="Hypothetical protein ph0010, domain 1"/>
    <property type="match status" value="1"/>
</dbReference>
<name>A0A9Q0MS87_9DIPT</name>
<evidence type="ECO:0000313" key="2">
    <source>
        <dbReference type="EMBL" id="KAJ6637087.1"/>
    </source>
</evidence>
<dbReference type="OrthoDB" id="24630at2759"/>
<dbReference type="PANTHER" id="PTHR13016:SF0">
    <property type="entry name" value="AMME SYNDROME CANDIDATE GENE 1 PROTEIN"/>
    <property type="match status" value="1"/>
</dbReference>
<dbReference type="AlphaFoldDB" id="A0A9Q0MS87"/>
<dbReference type="PROSITE" id="PS51112">
    <property type="entry name" value="AMMECR1"/>
    <property type="match status" value="1"/>
</dbReference>
<proteinExistence type="predicted"/>